<feature type="domain" description="EH" evidence="4">
    <location>
        <begin position="504"/>
        <end position="591"/>
    </location>
</feature>
<feature type="compositionally biased region" description="Low complexity" evidence="3">
    <location>
        <begin position="90"/>
        <end position="99"/>
    </location>
</feature>
<sequence>MLFSKRRTTHPSNNEYAEPATYESLKAAQTIFQKHQEEDGGATSIASPTPTQNTRAAHMNAPTAHTNSPLLHTTAMSDSRHLRPTRRPYKTTTTPQQTRGSGSKVSVPQLQAAQMAAALAHKQAISNREKDASPPSNTIKRSVSPLYHARSSNNNKVNNNRSQESIKSTPNWETIQAPIPSHHHSHTQHIEPHLNRPPIPPTVIRRRPPRTDTQSLNSIPLEDYHLLPPHSQLQQQQQQQRINASPNSSFSTSPASSTSSLLETSVREPDTMVETQTQSLNDLTLGTTSNPYSNLTTSIVPRKERSKVKRLKNKILGSLNQSTSSTPTHYYQAPGATATNSSLSSSTVKLRTTLRRDQDTTDMGSGGGIVNNASLYNGEEFLSPGREWDLTDDDDNNSMDSDLSDYYDTNEKPDMGKKREQRRRDRLKKHITRNAVVPYHHHSSSRKKFNEDKPWKSHKDLDFLTERERKRYEAMWVSNRFRYLNLLSWWPSETSTGADNDEDEDSVSKTNIPVELPEEGLILNLVVQQIWCRSNLPNNLLADIYDRVDTRQDGTLDRRSFVVGMWLVDQCLYGRKLPNMVDQKVWESADRYMVTVTQKARRRQLKEEIRNIKRENKNNGVVNQ</sequence>
<dbReference type="CDD" id="cd00052">
    <property type="entry name" value="EH"/>
    <property type="match status" value="1"/>
</dbReference>
<feature type="region of interest" description="Disordered" evidence="3">
    <location>
        <begin position="319"/>
        <end position="427"/>
    </location>
</feature>
<feature type="compositionally biased region" description="Low complexity" evidence="3">
    <location>
        <begin position="232"/>
        <end position="260"/>
    </location>
</feature>
<dbReference type="HOGENOM" id="CLU_454275_0_0_1"/>
<feature type="compositionally biased region" description="Polar residues" evidence="3">
    <location>
        <begin position="63"/>
        <end position="77"/>
    </location>
</feature>
<dbReference type="FunCoup" id="G0VAC1">
    <property type="interactions" value="15"/>
</dbReference>
<feature type="compositionally biased region" description="Polar residues" evidence="3">
    <location>
        <begin position="44"/>
        <end position="55"/>
    </location>
</feature>
<dbReference type="InterPro" id="IPR011992">
    <property type="entry name" value="EF-hand-dom_pair"/>
</dbReference>
<dbReference type="RefSeq" id="XP_003675222.1">
    <property type="nucleotide sequence ID" value="XM_003675174.1"/>
</dbReference>
<feature type="compositionally biased region" description="Polar residues" evidence="3">
    <location>
        <begin position="319"/>
        <end position="329"/>
    </location>
</feature>
<dbReference type="GO" id="GO:0031505">
    <property type="term" value="P:fungal-type cell wall organization"/>
    <property type="evidence" value="ECO:0007669"/>
    <property type="project" value="UniProtKB-ARBA"/>
</dbReference>
<dbReference type="OrthoDB" id="10045710at2759"/>
<evidence type="ECO:0000256" key="2">
    <source>
        <dbReference type="ARBA" id="ARBA00061579"/>
    </source>
</evidence>
<proteinExistence type="inferred from homology"/>
<dbReference type="Gene3D" id="1.10.238.10">
    <property type="entry name" value="EF-hand"/>
    <property type="match status" value="1"/>
</dbReference>
<organism evidence="5 6">
    <name type="scientific">Naumovozyma castellii</name>
    <name type="common">Yeast</name>
    <name type="synonym">Saccharomyces castellii</name>
    <dbReference type="NCBI Taxonomy" id="27288"/>
    <lineage>
        <taxon>Eukaryota</taxon>
        <taxon>Fungi</taxon>
        <taxon>Dikarya</taxon>
        <taxon>Ascomycota</taxon>
        <taxon>Saccharomycotina</taxon>
        <taxon>Saccharomycetes</taxon>
        <taxon>Saccharomycetales</taxon>
        <taxon>Saccharomycetaceae</taxon>
        <taxon>Naumovozyma</taxon>
    </lineage>
</organism>
<dbReference type="GO" id="GO:0006629">
    <property type="term" value="P:lipid metabolic process"/>
    <property type="evidence" value="ECO:0007669"/>
    <property type="project" value="UniProtKB-KW"/>
</dbReference>
<feature type="compositionally biased region" description="Polar residues" evidence="3">
    <location>
        <begin position="161"/>
        <end position="174"/>
    </location>
</feature>
<evidence type="ECO:0000313" key="5">
    <source>
        <dbReference type="EMBL" id="CCC68851.1"/>
    </source>
</evidence>
<feature type="compositionally biased region" description="Acidic residues" evidence="3">
    <location>
        <begin position="390"/>
        <end position="405"/>
    </location>
</feature>
<dbReference type="SMART" id="SM00027">
    <property type="entry name" value="EH"/>
    <property type="match status" value="1"/>
</dbReference>
<feature type="region of interest" description="Disordered" evidence="3">
    <location>
        <begin position="1"/>
        <end position="106"/>
    </location>
</feature>
<feature type="region of interest" description="Disordered" evidence="3">
    <location>
        <begin position="231"/>
        <end position="268"/>
    </location>
</feature>
<dbReference type="STRING" id="1064592.G0VAC1"/>
<dbReference type="FunFam" id="1.10.238.10:FF:000326">
    <property type="entry name" value="IRS4p EH domain-containing protein"/>
    <property type="match status" value="1"/>
</dbReference>
<dbReference type="EMBL" id="HE576753">
    <property type="protein sequence ID" value="CCC68851.1"/>
    <property type="molecule type" value="Genomic_DNA"/>
</dbReference>
<comment type="similarity">
    <text evidence="2">Belongs to the IRS4 family.</text>
</comment>
<dbReference type="eggNOG" id="KOG0998">
    <property type="taxonomic scope" value="Eukaryota"/>
</dbReference>
<evidence type="ECO:0000313" key="6">
    <source>
        <dbReference type="Proteomes" id="UP000001640"/>
    </source>
</evidence>
<evidence type="ECO:0000256" key="3">
    <source>
        <dbReference type="SAM" id="MobiDB-lite"/>
    </source>
</evidence>
<accession>G0VAC1</accession>
<dbReference type="GO" id="GO:0000407">
    <property type="term" value="C:phagophore assembly site"/>
    <property type="evidence" value="ECO:0007669"/>
    <property type="project" value="UniProtKB-ARBA"/>
</dbReference>
<keyword evidence="6" id="KW-1185">Reference proteome</keyword>
<dbReference type="KEGG" id="ncs:NCAS_0B07670"/>
<name>G0VAC1_NAUCA</name>
<dbReference type="Proteomes" id="UP000001640">
    <property type="component" value="Chromosome 2"/>
</dbReference>
<reference key="2">
    <citation type="submission" date="2011-08" db="EMBL/GenBank/DDBJ databases">
        <title>Genome sequence of Naumovozyma castellii.</title>
        <authorList>
            <person name="Gordon J.L."/>
            <person name="Armisen D."/>
            <person name="Proux-Wera E."/>
            <person name="OhEigeartaigh S.S."/>
            <person name="Byrne K.P."/>
            <person name="Wolfe K.H."/>
        </authorList>
    </citation>
    <scope>NUCLEOTIDE SEQUENCE</scope>
    <source>
        <strain>Type strain:CBS 4309</strain>
    </source>
</reference>
<feature type="compositionally biased region" description="Low complexity" evidence="3">
    <location>
        <begin position="337"/>
        <end position="351"/>
    </location>
</feature>
<dbReference type="OMA" id="PRPGMAN"/>
<dbReference type="AlphaFoldDB" id="G0VAC1"/>
<protein>
    <recommendedName>
        <fullName evidence="4">EH domain-containing protein</fullName>
    </recommendedName>
</protein>
<feature type="region of interest" description="Disordered" evidence="3">
    <location>
        <begin position="118"/>
        <end position="216"/>
    </location>
</feature>
<dbReference type="InterPro" id="IPR000261">
    <property type="entry name" value="EH_dom"/>
</dbReference>
<feature type="compositionally biased region" description="Basic and acidic residues" evidence="3">
    <location>
        <begin position="409"/>
        <end position="418"/>
    </location>
</feature>
<dbReference type="SUPFAM" id="SSF47473">
    <property type="entry name" value="EF-hand"/>
    <property type="match status" value="1"/>
</dbReference>
<dbReference type="Pfam" id="PF12763">
    <property type="entry name" value="EH"/>
    <property type="match status" value="1"/>
</dbReference>
<evidence type="ECO:0000256" key="1">
    <source>
        <dbReference type="ARBA" id="ARBA00023098"/>
    </source>
</evidence>
<dbReference type="GeneID" id="96902408"/>
<dbReference type="InParanoid" id="G0VAC1"/>
<gene>
    <name evidence="5" type="primary">NCAS0B07670</name>
    <name evidence="5" type="ordered locus">NCAS_0B07670</name>
</gene>
<keyword evidence="1" id="KW-0443">Lipid metabolism</keyword>
<reference evidence="5 6" key="1">
    <citation type="journal article" date="2011" name="Proc. Natl. Acad. Sci. U.S.A.">
        <title>Evolutionary erosion of yeast sex chromosomes by mating-type switching accidents.</title>
        <authorList>
            <person name="Gordon J.L."/>
            <person name="Armisen D."/>
            <person name="Proux-Wera E."/>
            <person name="Oheigeartaigh S.S."/>
            <person name="Byrne K.P."/>
            <person name="Wolfe K.H."/>
        </authorList>
    </citation>
    <scope>NUCLEOTIDE SEQUENCE [LARGE SCALE GENOMIC DNA]</scope>
    <source>
        <strain evidence="6">ATCC 76901 / BCRC 22586 / CBS 4309 / NBRC 1992 / NRRL Y-12630</strain>
    </source>
</reference>
<evidence type="ECO:0000259" key="4">
    <source>
        <dbReference type="SMART" id="SM00027"/>
    </source>
</evidence>